<reference evidence="4 5" key="1">
    <citation type="submission" date="2018-06" db="EMBL/GenBank/DDBJ databases">
        <title>Paenibacillus montanisoli sp. nov., isolated from mountain area soil.</title>
        <authorList>
            <person name="Wu M."/>
        </authorList>
    </citation>
    <scope>NUCLEOTIDE SEQUENCE [LARGE SCALE GENOMIC DNA]</scope>
    <source>
        <strain evidence="4 5">RA17</strain>
    </source>
</reference>
<dbReference type="InterPro" id="IPR050768">
    <property type="entry name" value="UPF0353/GerABKA_families"/>
</dbReference>
<dbReference type="AlphaFoldDB" id="A0A328TW45"/>
<keyword evidence="5" id="KW-1185">Reference proteome</keyword>
<dbReference type="RefSeq" id="WP_112884505.1">
    <property type="nucleotide sequence ID" value="NZ_QLUW01000004.1"/>
</dbReference>
<feature type="transmembrane region" description="Helical" evidence="3">
    <location>
        <begin position="410"/>
        <end position="434"/>
    </location>
</feature>
<dbReference type="PIRSF" id="PIRSF005690">
    <property type="entry name" value="GerBA"/>
    <property type="match status" value="1"/>
</dbReference>
<name>A0A328TW45_9BACL</name>
<gene>
    <name evidence="4" type="ORF">DL346_22000</name>
</gene>
<comment type="similarity">
    <text evidence="1">Belongs to the GerABKA family.</text>
</comment>
<keyword evidence="3" id="KW-0812">Transmembrane</keyword>
<evidence type="ECO:0000313" key="4">
    <source>
        <dbReference type="EMBL" id="RAP74718.1"/>
    </source>
</evidence>
<dbReference type="Proteomes" id="UP000249260">
    <property type="component" value="Unassembled WGS sequence"/>
</dbReference>
<comment type="caution">
    <text evidence="4">The sequence shown here is derived from an EMBL/GenBank/DDBJ whole genome shotgun (WGS) entry which is preliminary data.</text>
</comment>
<evidence type="ECO:0000256" key="2">
    <source>
        <dbReference type="ARBA" id="ARBA00023136"/>
    </source>
</evidence>
<feature type="transmembrane region" description="Helical" evidence="3">
    <location>
        <begin position="380"/>
        <end position="398"/>
    </location>
</feature>
<dbReference type="EMBL" id="QLUW01000004">
    <property type="protein sequence ID" value="RAP74718.1"/>
    <property type="molecule type" value="Genomic_DNA"/>
</dbReference>
<feature type="transmembrane region" description="Helical" evidence="3">
    <location>
        <begin position="276"/>
        <end position="303"/>
    </location>
</feature>
<keyword evidence="2 3" id="KW-0472">Membrane</keyword>
<dbReference type="PANTHER" id="PTHR22550">
    <property type="entry name" value="SPORE GERMINATION PROTEIN"/>
    <property type="match status" value="1"/>
</dbReference>
<evidence type="ECO:0000256" key="3">
    <source>
        <dbReference type="SAM" id="Phobius"/>
    </source>
</evidence>
<dbReference type="OrthoDB" id="1726708at2"/>
<accession>A0A328TW45</accession>
<proteinExistence type="inferred from homology"/>
<dbReference type="PANTHER" id="PTHR22550:SF5">
    <property type="entry name" value="LEUCINE ZIPPER PROTEIN 4"/>
    <property type="match status" value="1"/>
</dbReference>
<evidence type="ECO:0000256" key="1">
    <source>
        <dbReference type="ARBA" id="ARBA00005278"/>
    </source>
</evidence>
<dbReference type="InterPro" id="IPR004995">
    <property type="entry name" value="Spore_Ger"/>
</dbReference>
<dbReference type="GO" id="GO:0009847">
    <property type="term" value="P:spore germination"/>
    <property type="evidence" value="ECO:0007669"/>
    <property type="project" value="InterPro"/>
</dbReference>
<evidence type="ECO:0000313" key="5">
    <source>
        <dbReference type="Proteomes" id="UP000249260"/>
    </source>
</evidence>
<keyword evidence="3" id="KW-1133">Transmembrane helix</keyword>
<dbReference type="Pfam" id="PF03323">
    <property type="entry name" value="GerA"/>
    <property type="match status" value="1"/>
</dbReference>
<feature type="transmembrane region" description="Helical" evidence="3">
    <location>
        <begin position="236"/>
        <end position="256"/>
    </location>
</feature>
<protein>
    <submittedName>
        <fullName evidence="4">Spore germination protein</fullName>
    </submittedName>
</protein>
<organism evidence="4 5">
    <name type="scientific">Paenibacillus montanisoli</name>
    <dbReference type="NCBI Taxonomy" id="2081970"/>
    <lineage>
        <taxon>Bacteria</taxon>
        <taxon>Bacillati</taxon>
        <taxon>Bacillota</taxon>
        <taxon>Bacilli</taxon>
        <taxon>Bacillales</taxon>
        <taxon>Paenibacillaceae</taxon>
        <taxon>Paenibacillus</taxon>
    </lineage>
</organism>
<sequence>MKISKVSVDAKNLEQLLSMSQQSGDFATNTLSFTQPPLKISYYKTLIDGKLLQQHFMSALQNHNEIELQRLEDIRAFLPIDGIEITDKIDVIQSKLLKGHAIVQWNELDPTCALVPLASKDGIRKTNETENEFSILGPKVGFVEDLDTNLHLLRSQMNVPNLIAKELMIGSISKSKVMILYLDGVTNNENIAKVEKRLSAIDMDVIFDTLLLDQLIADNSLSPFPLFIATERRDRVIYSLLLGQVAIISEGSPYFVTGPSTLFDFFVSPEDYYLPWVLGSFFRAIRIFGVIFSLFASAMYVAITTYHYEVIPRDLLVRLIYSRQNVPFPPVLEVMVLETTVEFLREAGARLPSRIGQTLGVVGGIILGTAAVEAALTSNILIIIVSLSALASFVTPIYKMSSTIRFLRFPIILLADFWGSVGIFFGVGFLLVHITRLRSLGYPYTVPMYPLRLKDFSDSFVRSSLQITNMRPSYLKPVSNIRYRPKKVNKKSDFNEE</sequence>
<dbReference type="GO" id="GO:0016020">
    <property type="term" value="C:membrane"/>
    <property type="evidence" value="ECO:0007669"/>
    <property type="project" value="InterPro"/>
</dbReference>